<name>A0A3N4LF44_9PEZI</name>
<organism evidence="1 2">
    <name type="scientific">Terfezia boudieri ATCC MYA-4762</name>
    <dbReference type="NCBI Taxonomy" id="1051890"/>
    <lineage>
        <taxon>Eukaryota</taxon>
        <taxon>Fungi</taxon>
        <taxon>Dikarya</taxon>
        <taxon>Ascomycota</taxon>
        <taxon>Pezizomycotina</taxon>
        <taxon>Pezizomycetes</taxon>
        <taxon>Pezizales</taxon>
        <taxon>Pezizaceae</taxon>
        <taxon>Terfezia</taxon>
    </lineage>
</organism>
<dbReference type="Proteomes" id="UP000267821">
    <property type="component" value="Unassembled WGS sequence"/>
</dbReference>
<gene>
    <name evidence="1" type="ORF">L211DRAFT_870729</name>
</gene>
<protein>
    <submittedName>
        <fullName evidence="1">Uncharacterized protein</fullName>
    </submittedName>
</protein>
<evidence type="ECO:0000313" key="2">
    <source>
        <dbReference type="Proteomes" id="UP000267821"/>
    </source>
</evidence>
<dbReference type="InParanoid" id="A0A3N4LF44"/>
<evidence type="ECO:0000313" key="1">
    <source>
        <dbReference type="EMBL" id="RPB20318.1"/>
    </source>
</evidence>
<reference evidence="1 2" key="1">
    <citation type="journal article" date="2018" name="Nat. Ecol. Evol.">
        <title>Pezizomycetes genomes reveal the molecular basis of ectomycorrhizal truffle lifestyle.</title>
        <authorList>
            <person name="Murat C."/>
            <person name="Payen T."/>
            <person name="Noel B."/>
            <person name="Kuo A."/>
            <person name="Morin E."/>
            <person name="Chen J."/>
            <person name="Kohler A."/>
            <person name="Krizsan K."/>
            <person name="Balestrini R."/>
            <person name="Da Silva C."/>
            <person name="Montanini B."/>
            <person name="Hainaut M."/>
            <person name="Levati E."/>
            <person name="Barry K.W."/>
            <person name="Belfiori B."/>
            <person name="Cichocki N."/>
            <person name="Clum A."/>
            <person name="Dockter R.B."/>
            <person name="Fauchery L."/>
            <person name="Guy J."/>
            <person name="Iotti M."/>
            <person name="Le Tacon F."/>
            <person name="Lindquist E.A."/>
            <person name="Lipzen A."/>
            <person name="Malagnac F."/>
            <person name="Mello A."/>
            <person name="Molinier V."/>
            <person name="Miyauchi S."/>
            <person name="Poulain J."/>
            <person name="Riccioni C."/>
            <person name="Rubini A."/>
            <person name="Sitrit Y."/>
            <person name="Splivallo R."/>
            <person name="Traeger S."/>
            <person name="Wang M."/>
            <person name="Zifcakova L."/>
            <person name="Wipf D."/>
            <person name="Zambonelli A."/>
            <person name="Paolocci F."/>
            <person name="Nowrousian M."/>
            <person name="Ottonello S."/>
            <person name="Baldrian P."/>
            <person name="Spatafora J.W."/>
            <person name="Henrissat B."/>
            <person name="Nagy L.G."/>
            <person name="Aury J.M."/>
            <person name="Wincker P."/>
            <person name="Grigoriev I.V."/>
            <person name="Bonfante P."/>
            <person name="Martin F.M."/>
        </authorList>
    </citation>
    <scope>NUCLEOTIDE SEQUENCE [LARGE SCALE GENOMIC DNA]</scope>
    <source>
        <strain evidence="1 2">ATCC MYA-4762</strain>
    </source>
</reference>
<dbReference type="EMBL" id="ML121574">
    <property type="protein sequence ID" value="RPB20318.1"/>
    <property type="molecule type" value="Genomic_DNA"/>
</dbReference>
<keyword evidence="2" id="KW-1185">Reference proteome</keyword>
<dbReference type="AlphaFoldDB" id="A0A3N4LF44"/>
<sequence length="163" mass="18449">MQYKYNYISLSSPPRVISQAGCLRLIPISKQARGIGKFFLGLRAHNYTRYIALVINSGSTNEYEKVCQRFIFKVLLNTCYGCLKLERNRHSRVIVNMEALFPSHAALDLTKNETLLLLSPAVKLSRNDQSSPDTIDIIKYTVFPSTMAMYNSLSYLACTPLSL</sequence>
<proteinExistence type="predicted"/>
<accession>A0A3N4LF44</accession>